<evidence type="ECO:0000256" key="3">
    <source>
        <dbReference type="ARBA" id="ARBA00023237"/>
    </source>
</evidence>
<evidence type="ECO:0000259" key="6">
    <source>
        <dbReference type="PROSITE" id="PS51123"/>
    </source>
</evidence>
<dbReference type="InterPro" id="IPR050330">
    <property type="entry name" value="Bact_OuterMem_StrucFunc"/>
</dbReference>
<evidence type="ECO:0000313" key="8">
    <source>
        <dbReference type="Proteomes" id="UP000016570"/>
    </source>
</evidence>
<dbReference type="RefSeq" id="WP_021704687.1">
    <property type="nucleotide sequence ID" value="NZ_BATJ01000005.1"/>
</dbReference>
<keyword evidence="3" id="KW-0998">Cell outer membrane</keyword>
<evidence type="ECO:0000256" key="1">
    <source>
        <dbReference type="ARBA" id="ARBA00004442"/>
    </source>
</evidence>
<protein>
    <recommendedName>
        <fullName evidence="6">OmpA-like domain-containing protein</fullName>
    </recommendedName>
</protein>
<proteinExistence type="predicted"/>
<organism evidence="7 8">
    <name type="scientific">Vibrio proteolyticus NBRC 13287</name>
    <dbReference type="NCBI Taxonomy" id="1219065"/>
    <lineage>
        <taxon>Bacteria</taxon>
        <taxon>Pseudomonadati</taxon>
        <taxon>Pseudomonadota</taxon>
        <taxon>Gammaproteobacteria</taxon>
        <taxon>Vibrionales</taxon>
        <taxon>Vibrionaceae</taxon>
        <taxon>Vibrio</taxon>
    </lineage>
</organism>
<keyword evidence="2 4" id="KW-0472">Membrane</keyword>
<dbReference type="PRINTS" id="PR01021">
    <property type="entry name" value="OMPADOMAIN"/>
</dbReference>
<keyword evidence="8" id="KW-1185">Reference proteome</keyword>
<accession>U3BA66</accession>
<sequence length="213" mass="23611">MKYYVYPLILLLAGCGTLPAEVKKWGSMLETAPQNDSELMHPEWRKPTLTSGTGSYSAYNTQPSQPQPRNYGSNSYHELQNFLASNGVDYEVLPGEYIMVKLNNTVKFNTGSARVLQESGSWLDLVGRYLATQPDIDVVIDGHADSTGTANFNDGLSKRRAAAVKDRLVRNQVSQTSIFTRGYGEYVPACTNKTSAGRSCNRRVEVRFIVSNN</sequence>
<dbReference type="InterPro" id="IPR006665">
    <property type="entry name" value="OmpA-like"/>
</dbReference>
<dbReference type="InterPro" id="IPR006664">
    <property type="entry name" value="OMP_bac"/>
</dbReference>
<gene>
    <name evidence="7" type="ORF">VPR01S_05_00030</name>
</gene>
<dbReference type="Proteomes" id="UP000016570">
    <property type="component" value="Unassembled WGS sequence"/>
</dbReference>
<feature type="domain" description="OmpA-like" evidence="6">
    <location>
        <begin position="95"/>
        <end position="212"/>
    </location>
</feature>
<evidence type="ECO:0000256" key="2">
    <source>
        <dbReference type="ARBA" id="ARBA00023136"/>
    </source>
</evidence>
<dbReference type="AlphaFoldDB" id="U3BA66"/>
<feature type="region of interest" description="Disordered" evidence="5">
    <location>
        <begin position="51"/>
        <end position="73"/>
    </location>
</feature>
<reference evidence="7 8" key="1">
    <citation type="submission" date="2013-09" db="EMBL/GenBank/DDBJ databases">
        <title>Whole genome shotgun sequence of Vibrio proteolyticus NBRC 13287.</title>
        <authorList>
            <person name="Isaki S."/>
            <person name="Hosoyama A."/>
            <person name="Numata M."/>
            <person name="Hashimoto M."/>
            <person name="Hosoyama Y."/>
            <person name="Tsuchikane K."/>
            <person name="Noguchi M."/>
            <person name="Hirakata S."/>
            <person name="Ichikawa N."/>
            <person name="Ohji S."/>
            <person name="Yamazoe A."/>
            <person name="Fujita N."/>
        </authorList>
    </citation>
    <scope>NUCLEOTIDE SEQUENCE [LARGE SCALE GENOMIC DNA]</scope>
    <source>
        <strain evidence="7 8">NBRC 13287</strain>
    </source>
</reference>
<dbReference type="CDD" id="cd07185">
    <property type="entry name" value="OmpA_C-like"/>
    <property type="match status" value="1"/>
</dbReference>
<dbReference type="PROSITE" id="PS51123">
    <property type="entry name" value="OMPA_2"/>
    <property type="match status" value="1"/>
</dbReference>
<dbReference type="GO" id="GO:0009279">
    <property type="term" value="C:cell outer membrane"/>
    <property type="evidence" value="ECO:0007669"/>
    <property type="project" value="UniProtKB-SubCell"/>
</dbReference>
<evidence type="ECO:0000256" key="4">
    <source>
        <dbReference type="PROSITE-ProRule" id="PRU00473"/>
    </source>
</evidence>
<dbReference type="SUPFAM" id="SSF103088">
    <property type="entry name" value="OmpA-like"/>
    <property type="match status" value="1"/>
</dbReference>
<evidence type="ECO:0000256" key="5">
    <source>
        <dbReference type="SAM" id="MobiDB-lite"/>
    </source>
</evidence>
<comment type="caution">
    <text evidence="7">The sequence shown here is derived from an EMBL/GenBank/DDBJ whole genome shotgun (WGS) entry which is preliminary data.</text>
</comment>
<dbReference type="PANTHER" id="PTHR30329:SF21">
    <property type="entry name" value="LIPOPROTEIN YIAD-RELATED"/>
    <property type="match status" value="1"/>
</dbReference>
<dbReference type="Pfam" id="PF00691">
    <property type="entry name" value="OmpA"/>
    <property type="match status" value="1"/>
</dbReference>
<comment type="subcellular location">
    <subcellularLocation>
        <location evidence="1">Cell outer membrane</location>
    </subcellularLocation>
</comment>
<dbReference type="InterPro" id="IPR036737">
    <property type="entry name" value="OmpA-like_sf"/>
</dbReference>
<dbReference type="PANTHER" id="PTHR30329">
    <property type="entry name" value="STATOR ELEMENT OF FLAGELLAR MOTOR COMPLEX"/>
    <property type="match status" value="1"/>
</dbReference>
<evidence type="ECO:0000313" key="7">
    <source>
        <dbReference type="EMBL" id="GAD66709.1"/>
    </source>
</evidence>
<dbReference type="EMBL" id="BATJ01000005">
    <property type="protein sequence ID" value="GAD66709.1"/>
    <property type="molecule type" value="Genomic_DNA"/>
</dbReference>
<dbReference type="STRING" id="1219065.VPR01S_05_00030"/>
<name>U3BA66_VIBPR</name>
<dbReference type="Gene3D" id="3.30.1330.60">
    <property type="entry name" value="OmpA-like domain"/>
    <property type="match status" value="1"/>
</dbReference>
<dbReference type="PROSITE" id="PS51257">
    <property type="entry name" value="PROKAR_LIPOPROTEIN"/>
    <property type="match status" value="1"/>
</dbReference>
<dbReference type="eggNOG" id="COG2885">
    <property type="taxonomic scope" value="Bacteria"/>
</dbReference>